<dbReference type="PANTHER" id="PTHR37422">
    <property type="entry name" value="TEICHURONIC ACID BIOSYNTHESIS PROTEIN TUAE"/>
    <property type="match status" value="1"/>
</dbReference>
<keyword evidence="2" id="KW-1185">Reference proteome</keyword>
<organism evidence="1 2">
    <name type="scientific">Prauserella marina</name>
    <dbReference type="NCBI Taxonomy" id="530584"/>
    <lineage>
        <taxon>Bacteria</taxon>
        <taxon>Bacillati</taxon>
        <taxon>Actinomycetota</taxon>
        <taxon>Actinomycetes</taxon>
        <taxon>Pseudonocardiales</taxon>
        <taxon>Pseudonocardiaceae</taxon>
        <taxon>Prauserella</taxon>
    </lineage>
</organism>
<dbReference type="PANTHER" id="PTHR37422:SF13">
    <property type="entry name" value="LIPOPOLYSACCHARIDE BIOSYNTHESIS PROTEIN PA4999-RELATED"/>
    <property type="match status" value="1"/>
</dbReference>
<evidence type="ECO:0000313" key="1">
    <source>
        <dbReference type="EMBL" id="SDC73671.1"/>
    </source>
</evidence>
<gene>
    <name evidence="1" type="ORF">SAMN05421630_103420</name>
</gene>
<dbReference type="KEGG" id="pmad:BAY61_02325"/>
<keyword evidence="1" id="KW-0436">Ligase</keyword>
<dbReference type="GO" id="GO:0016874">
    <property type="term" value="F:ligase activity"/>
    <property type="evidence" value="ECO:0007669"/>
    <property type="project" value="UniProtKB-KW"/>
</dbReference>
<dbReference type="AlphaFoldDB" id="A0A222VJE2"/>
<evidence type="ECO:0000313" key="2">
    <source>
        <dbReference type="Proteomes" id="UP000199494"/>
    </source>
</evidence>
<sequence>MRQDERLRPVLDTEPAKPPALVGAVWALLVVNTLGSQGAQTLISIPQSVYQLITMGSLVIAFAIALVLNPRFTVRPNAFLLILTALLVTSLVSTAPLEVGYGGLFRCARFAMFIATLWLLSRWWDGTLTLVRRHIRVLGAVLVPVVLGLVVAPGLAMPDVYEGRLTGALWPFTPPQVGQYSAIVAGLTIVLWLGRRTTGRNVLLVAAPAVALLLLSYTRTATLGLVVGIAVAGLSLVLTTVRARRFVVATGMVVGLVAVALAPLVQLWFRRGQDDEDFSNLTGRQKVWDALLSEPRTAYEQLFGSGLSNKTFGGLPIDSSWLAVFQEQGYVGIALVVAMLMTLLIAAVLRPPSAARACALFLITYCIVASYTEVGLGDASPYLLHLTVAAALLSPVTTPTPAQEAR</sequence>
<accession>A0A222VJE2</accession>
<protein>
    <submittedName>
        <fullName evidence="1">O-antigen ligase</fullName>
    </submittedName>
</protein>
<dbReference type="InterPro" id="IPR051533">
    <property type="entry name" value="WaaL-like"/>
</dbReference>
<dbReference type="RefSeq" id="WP_245865706.1">
    <property type="nucleotide sequence ID" value="NZ_CP016353.1"/>
</dbReference>
<dbReference type="Proteomes" id="UP000199494">
    <property type="component" value="Unassembled WGS sequence"/>
</dbReference>
<name>A0A222VJE2_9PSEU</name>
<reference evidence="1 2" key="1">
    <citation type="submission" date="2016-10" db="EMBL/GenBank/DDBJ databases">
        <authorList>
            <person name="de Groot N.N."/>
        </authorList>
    </citation>
    <scope>NUCLEOTIDE SEQUENCE [LARGE SCALE GENOMIC DNA]</scope>
    <source>
        <strain evidence="1 2">CGMCC 4.5506</strain>
    </source>
</reference>
<dbReference type="EMBL" id="FMZE01000003">
    <property type="protein sequence ID" value="SDC73671.1"/>
    <property type="molecule type" value="Genomic_DNA"/>
</dbReference>
<proteinExistence type="predicted"/>
<dbReference type="STRING" id="530584.SAMN05421630_103420"/>